<accession>A0A6N0HNR8</accession>
<reference evidence="1 2" key="1">
    <citation type="submission" date="2020-05" db="EMBL/GenBank/DDBJ databases">
        <title>Horizontal transmission and recombination maintain forever young bacterial symbiont genomes.</title>
        <authorList>
            <person name="Russell S.L."/>
            <person name="Pepper-Tunick E."/>
            <person name="Svedberg J."/>
            <person name="Byrne A."/>
            <person name="Ruelas Castillo J."/>
            <person name="Vollmers C."/>
            <person name="Beinart R.A."/>
            <person name="Corbett-Detig R."/>
        </authorList>
    </citation>
    <scope>NUCLEOTIDE SEQUENCE [LARGE SCALE GENOMIC DNA]</scope>
    <source>
        <strain evidence="1">JDF_Ridge</strain>
    </source>
</reference>
<gene>
    <name evidence="1" type="ORF">HUE58_02370</name>
</gene>
<organism evidence="1 2">
    <name type="scientific">Candidatus Ruthia endofausta</name>
    <dbReference type="NCBI Taxonomy" id="2738852"/>
    <lineage>
        <taxon>Bacteria</taxon>
        <taxon>Pseudomonadati</taxon>
        <taxon>Pseudomonadota</taxon>
        <taxon>Gammaproteobacteria</taxon>
        <taxon>Candidatus Pseudothioglobaceae</taxon>
        <taxon>Candidatus Ruthturnera</taxon>
    </lineage>
</organism>
<name>A0A6N0HNR8_9GAMM</name>
<dbReference type="EMBL" id="CP054490">
    <property type="protein sequence ID" value="QKQ24029.1"/>
    <property type="molecule type" value="Genomic_DNA"/>
</dbReference>
<dbReference type="SUPFAM" id="SSF56042">
    <property type="entry name" value="PurM C-terminal domain-like"/>
    <property type="match status" value="1"/>
</dbReference>
<keyword evidence="2" id="KW-1185">Reference proteome</keyword>
<dbReference type="AlphaFoldDB" id="A0A6N0HNR8"/>
<evidence type="ECO:0000313" key="2">
    <source>
        <dbReference type="Proteomes" id="UP000509429"/>
    </source>
</evidence>
<protein>
    <submittedName>
        <fullName evidence="1">Uncharacterized protein</fullName>
    </submittedName>
</protein>
<dbReference type="RefSeq" id="WP_174605468.1">
    <property type="nucleotide sequence ID" value="NZ_CP054490.1"/>
</dbReference>
<dbReference type="Gene3D" id="3.90.650.10">
    <property type="entry name" value="PurM-like C-terminal domain"/>
    <property type="match status" value="1"/>
</dbReference>
<dbReference type="Proteomes" id="UP000509429">
    <property type="component" value="Chromosome"/>
</dbReference>
<evidence type="ECO:0000313" key="1">
    <source>
        <dbReference type="EMBL" id="QKQ24029.1"/>
    </source>
</evidence>
<dbReference type="InterPro" id="IPR036676">
    <property type="entry name" value="PurM-like_C_sf"/>
</dbReference>
<proteinExistence type="predicted"/>
<sequence length="71" mass="7831">MIIAKCFILLNIKDYRVSSQGGFVRREAPAQCNFESYGYHLSQMNDEAQSIICNPQTSGGLLVMISSSAQV</sequence>
<dbReference type="KEGG" id="reo:HUE58_02370"/>